<dbReference type="AlphaFoldDB" id="A0A512B4Q7"/>
<dbReference type="EMBL" id="BJYS01000047">
    <property type="protein sequence ID" value="GEO06939.1"/>
    <property type="molecule type" value="Genomic_DNA"/>
</dbReference>
<feature type="domain" description="GAF" evidence="1">
    <location>
        <begin position="58"/>
        <end position="200"/>
    </location>
</feature>
<name>A0A512B4Q7_9BACT</name>
<gene>
    <name evidence="2" type="ORF">AAE02nite_46030</name>
</gene>
<sequence length="212" mass="23978">MHFNCINYLNLIFVFILLLRIKLKGVYKTEDNATLTTAGESEQNRLQALLAYKILDTPAEREFDDLAALAAYICDTPIALITLLTEDRQWFKARIGISAPETPRCHSFCQYAIEKADILEIPDALQDIRFFQNPFVLGEPNIRFYAGSPLVNADGYKLGTLCVIDKFPRELSESQKMALGSLANQVVAHLELRLKIRQLEAENSNLQAQVKN</sequence>
<dbReference type="Gene3D" id="3.30.450.40">
    <property type="match status" value="1"/>
</dbReference>
<keyword evidence="3" id="KW-1185">Reference proteome</keyword>
<dbReference type="InterPro" id="IPR003018">
    <property type="entry name" value="GAF"/>
</dbReference>
<proteinExistence type="predicted"/>
<protein>
    <recommendedName>
        <fullName evidence="1">GAF domain-containing protein</fullName>
    </recommendedName>
</protein>
<organism evidence="2 3">
    <name type="scientific">Adhaeribacter aerolatus</name>
    <dbReference type="NCBI Taxonomy" id="670289"/>
    <lineage>
        <taxon>Bacteria</taxon>
        <taxon>Pseudomonadati</taxon>
        <taxon>Bacteroidota</taxon>
        <taxon>Cytophagia</taxon>
        <taxon>Cytophagales</taxon>
        <taxon>Hymenobacteraceae</taxon>
        <taxon>Adhaeribacter</taxon>
    </lineage>
</organism>
<dbReference type="InterPro" id="IPR029016">
    <property type="entry name" value="GAF-like_dom_sf"/>
</dbReference>
<dbReference type="PANTHER" id="PTHR43102">
    <property type="entry name" value="SLR1143 PROTEIN"/>
    <property type="match status" value="1"/>
</dbReference>
<dbReference type="Pfam" id="PF01590">
    <property type="entry name" value="GAF"/>
    <property type="match status" value="1"/>
</dbReference>
<evidence type="ECO:0000313" key="2">
    <source>
        <dbReference type="EMBL" id="GEO06939.1"/>
    </source>
</evidence>
<dbReference type="SUPFAM" id="SSF55781">
    <property type="entry name" value="GAF domain-like"/>
    <property type="match status" value="1"/>
</dbReference>
<dbReference type="Proteomes" id="UP000321532">
    <property type="component" value="Unassembled WGS sequence"/>
</dbReference>
<reference evidence="2 3" key="1">
    <citation type="submission" date="2019-07" db="EMBL/GenBank/DDBJ databases">
        <title>Whole genome shotgun sequence of Adhaeribacter aerolatus NBRC 106133.</title>
        <authorList>
            <person name="Hosoyama A."/>
            <person name="Uohara A."/>
            <person name="Ohji S."/>
            <person name="Ichikawa N."/>
        </authorList>
    </citation>
    <scope>NUCLEOTIDE SEQUENCE [LARGE SCALE GENOMIC DNA]</scope>
    <source>
        <strain evidence="2 3">NBRC 106133</strain>
    </source>
</reference>
<accession>A0A512B4Q7</accession>
<dbReference type="PANTHER" id="PTHR43102:SF2">
    <property type="entry name" value="GAF DOMAIN-CONTAINING PROTEIN"/>
    <property type="match status" value="1"/>
</dbReference>
<evidence type="ECO:0000259" key="1">
    <source>
        <dbReference type="SMART" id="SM00065"/>
    </source>
</evidence>
<dbReference type="OrthoDB" id="9811889at2"/>
<comment type="caution">
    <text evidence="2">The sequence shown here is derived from an EMBL/GenBank/DDBJ whole genome shotgun (WGS) entry which is preliminary data.</text>
</comment>
<dbReference type="SMART" id="SM00065">
    <property type="entry name" value="GAF"/>
    <property type="match status" value="1"/>
</dbReference>
<evidence type="ECO:0000313" key="3">
    <source>
        <dbReference type="Proteomes" id="UP000321532"/>
    </source>
</evidence>